<dbReference type="PANTHER" id="PTHR45884">
    <property type="entry name" value="N-ACETYLTRANSFERASE ECO"/>
    <property type="match status" value="1"/>
</dbReference>
<keyword evidence="7" id="KW-0539">Nucleus</keyword>
<evidence type="ECO:0000256" key="1">
    <source>
        <dbReference type="ARBA" id="ARBA00004123"/>
    </source>
</evidence>
<organism evidence="13 14">
    <name type="scientific">Botryobasidium botryosum (strain FD-172 SS1)</name>
    <dbReference type="NCBI Taxonomy" id="930990"/>
    <lineage>
        <taxon>Eukaryota</taxon>
        <taxon>Fungi</taxon>
        <taxon>Dikarya</taxon>
        <taxon>Basidiomycota</taxon>
        <taxon>Agaricomycotina</taxon>
        <taxon>Agaricomycetes</taxon>
        <taxon>Cantharellales</taxon>
        <taxon>Botryobasidiaceae</taxon>
        <taxon>Botryobasidium</taxon>
    </lineage>
</organism>
<keyword evidence="8" id="KW-0131">Cell cycle</keyword>
<dbReference type="GO" id="GO:0007064">
    <property type="term" value="P:mitotic sister chromatid cohesion"/>
    <property type="evidence" value="ECO:0007669"/>
    <property type="project" value="TreeGrafter"/>
</dbReference>
<evidence type="ECO:0000256" key="3">
    <source>
        <dbReference type="ARBA" id="ARBA00022679"/>
    </source>
</evidence>
<dbReference type="OrthoDB" id="428854at2759"/>
<evidence type="ECO:0008006" key="15">
    <source>
        <dbReference type="Google" id="ProtNLM"/>
    </source>
</evidence>
<dbReference type="InterPro" id="IPR016181">
    <property type="entry name" value="Acyl_CoA_acyltransferase"/>
</dbReference>
<feature type="domain" description="N-acetyltransferase ESCO acetyl-transferase" evidence="12">
    <location>
        <begin position="226"/>
        <end position="287"/>
    </location>
</feature>
<dbReference type="GO" id="GO:0061733">
    <property type="term" value="F:protein-lysine-acetyltransferase activity"/>
    <property type="evidence" value="ECO:0007669"/>
    <property type="project" value="TreeGrafter"/>
</dbReference>
<dbReference type="Proteomes" id="UP000027195">
    <property type="component" value="Unassembled WGS sequence"/>
</dbReference>
<keyword evidence="6" id="KW-0862">Zinc</keyword>
<evidence type="ECO:0000259" key="12">
    <source>
        <dbReference type="Pfam" id="PF13880"/>
    </source>
</evidence>
<evidence type="ECO:0000259" key="11">
    <source>
        <dbReference type="Pfam" id="PF13878"/>
    </source>
</evidence>
<evidence type="ECO:0000256" key="10">
    <source>
        <dbReference type="SAM" id="MobiDB-lite"/>
    </source>
</evidence>
<feature type="region of interest" description="Disordered" evidence="10">
    <location>
        <begin position="1"/>
        <end position="30"/>
    </location>
</feature>
<proteinExistence type="inferred from homology"/>
<reference evidence="14" key="1">
    <citation type="journal article" date="2014" name="Proc. Natl. Acad. Sci. U.S.A.">
        <title>Extensive sampling of basidiomycete genomes demonstrates inadequacy of the white-rot/brown-rot paradigm for wood decay fungi.</title>
        <authorList>
            <person name="Riley R."/>
            <person name="Salamov A.A."/>
            <person name="Brown D.W."/>
            <person name="Nagy L.G."/>
            <person name="Floudas D."/>
            <person name="Held B.W."/>
            <person name="Levasseur A."/>
            <person name="Lombard V."/>
            <person name="Morin E."/>
            <person name="Otillar R."/>
            <person name="Lindquist E.A."/>
            <person name="Sun H."/>
            <person name="LaButti K.M."/>
            <person name="Schmutz J."/>
            <person name="Jabbour D."/>
            <person name="Luo H."/>
            <person name="Baker S.E."/>
            <person name="Pisabarro A.G."/>
            <person name="Walton J.D."/>
            <person name="Blanchette R.A."/>
            <person name="Henrissat B."/>
            <person name="Martin F."/>
            <person name="Cullen D."/>
            <person name="Hibbett D.S."/>
            <person name="Grigoriev I.V."/>
        </authorList>
    </citation>
    <scope>NUCLEOTIDE SEQUENCE [LARGE SCALE GENOMIC DNA]</scope>
    <source>
        <strain evidence="14">FD-172 SS1</strain>
    </source>
</reference>
<evidence type="ECO:0000256" key="7">
    <source>
        <dbReference type="ARBA" id="ARBA00023242"/>
    </source>
</evidence>
<keyword evidence="5" id="KW-0863">Zinc-finger</keyword>
<dbReference type="AlphaFoldDB" id="A0A067N112"/>
<comment type="subcellular location">
    <subcellularLocation>
        <location evidence="1">Nucleus</location>
    </subcellularLocation>
</comment>
<keyword evidence="9" id="KW-0012">Acyltransferase</keyword>
<sequence length="296" mass="31884">MFNERGRPAKKPRVALAKKQSSQKSQPSKPVLTQMFLATATSLRTCPSCQLSYTRGAPDDETLHKSHCARVKSGMEWGKEEARFEGKGVQVVKERVLLKGKQERGRIVAVRADIGGKVGAKLTTMLDTINRNLSSPDLPQSVLSASKAYFFLLPSTSPTTTREKIVGCVIAQRISTAMAIVRSPSDSTAGSDPSSQGIPKDNTADSEEAPLCVDGHALYCSPKQLPTLLGIPRVFVAATYRRRGVASALLDAATETFLHGCKLDPANGDVAFSQPTGDGRGLMEHWGRGGARIYQE</sequence>
<accession>A0A067N112</accession>
<name>A0A067N112_BOTB1</name>
<evidence type="ECO:0000256" key="9">
    <source>
        <dbReference type="ARBA" id="ARBA00023315"/>
    </source>
</evidence>
<feature type="compositionally biased region" description="Polar residues" evidence="10">
    <location>
        <begin position="184"/>
        <end position="197"/>
    </location>
</feature>
<dbReference type="EMBL" id="KL198017">
    <property type="protein sequence ID" value="KDQ20645.1"/>
    <property type="molecule type" value="Genomic_DNA"/>
</dbReference>
<dbReference type="GO" id="GO:0000785">
    <property type="term" value="C:chromatin"/>
    <property type="evidence" value="ECO:0007669"/>
    <property type="project" value="TreeGrafter"/>
</dbReference>
<evidence type="ECO:0000256" key="8">
    <source>
        <dbReference type="ARBA" id="ARBA00023306"/>
    </source>
</evidence>
<feature type="region of interest" description="Disordered" evidence="10">
    <location>
        <begin position="182"/>
        <end position="206"/>
    </location>
</feature>
<keyword evidence="14" id="KW-1185">Reference proteome</keyword>
<dbReference type="InterPro" id="IPR028005">
    <property type="entry name" value="AcTrfase_ESCO_Znf_dom"/>
</dbReference>
<feature type="compositionally biased region" description="Low complexity" evidence="10">
    <location>
        <begin position="18"/>
        <end position="30"/>
    </location>
</feature>
<dbReference type="STRING" id="930990.A0A067N112"/>
<evidence type="ECO:0000313" key="14">
    <source>
        <dbReference type="Proteomes" id="UP000027195"/>
    </source>
</evidence>
<dbReference type="SUPFAM" id="SSF55729">
    <property type="entry name" value="Acyl-CoA N-acyltransferases (Nat)"/>
    <property type="match status" value="1"/>
</dbReference>
<evidence type="ECO:0000256" key="6">
    <source>
        <dbReference type="ARBA" id="ARBA00022833"/>
    </source>
</evidence>
<comment type="similarity">
    <text evidence="2">Belongs to the acetyltransferase family. ECO subfamily.</text>
</comment>
<protein>
    <recommendedName>
        <fullName evidence="15">N-acetyltransferase ECO1</fullName>
    </recommendedName>
</protein>
<evidence type="ECO:0000256" key="4">
    <source>
        <dbReference type="ARBA" id="ARBA00022723"/>
    </source>
</evidence>
<evidence type="ECO:0000256" key="5">
    <source>
        <dbReference type="ARBA" id="ARBA00022771"/>
    </source>
</evidence>
<dbReference type="InterPro" id="IPR028009">
    <property type="entry name" value="ESCO_Acetyltransf_dom"/>
</dbReference>
<keyword evidence="3" id="KW-0808">Transferase</keyword>
<dbReference type="Pfam" id="PF13880">
    <property type="entry name" value="Acetyltransf_13"/>
    <property type="match status" value="1"/>
</dbReference>
<feature type="domain" description="N-acetyltransferase ESCO zinc-finger" evidence="11">
    <location>
        <begin position="34"/>
        <end position="70"/>
    </location>
</feature>
<dbReference type="Pfam" id="PF13878">
    <property type="entry name" value="zf-C2H2_3"/>
    <property type="match status" value="1"/>
</dbReference>
<dbReference type="PANTHER" id="PTHR45884:SF2">
    <property type="entry name" value="N-ACETYLTRANSFERASE ECO"/>
    <property type="match status" value="1"/>
</dbReference>
<gene>
    <name evidence="13" type="ORF">BOTBODRAFT_100266</name>
</gene>
<dbReference type="HOGENOM" id="CLU_073121_0_0_1"/>
<evidence type="ECO:0000313" key="13">
    <source>
        <dbReference type="EMBL" id="KDQ20645.1"/>
    </source>
</evidence>
<evidence type="ECO:0000256" key="2">
    <source>
        <dbReference type="ARBA" id="ARBA00005816"/>
    </source>
</evidence>
<dbReference type="InParanoid" id="A0A067N112"/>
<keyword evidence="4" id="KW-0479">Metal-binding</keyword>
<dbReference type="CDD" id="cd04301">
    <property type="entry name" value="NAT_SF"/>
    <property type="match status" value="1"/>
</dbReference>
<dbReference type="GO" id="GO:0005634">
    <property type="term" value="C:nucleus"/>
    <property type="evidence" value="ECO:0007669"/>
    <property type="project" value="UniProtKB-SubCell"/>
</dbReference>
<dbReference type="GO" id="GO:0008270">
    <property type="term" value="F:zinc ion binding"/>
    <property type="evidence" value="ECO:0007669"/>
    <property type="project" value="UniProtKB-KW"/>
</dbReference>